<dbReference type="OrthoDB" id="5442696at2"/>
<proteinExistence type="predicted"/>
<evidence type="ECO:0000256" key="1">
    <source>
        <dbReference type="SAM" id="SignalP"/>
    </source>
</evidence>
<sequence>MKFSYALLVLLFGVSEVMNAQNIEGPSLGNGIFKSVAKDSTWAMKMGLQLQFQGSAEWEEHNNSFSDLETQFLIRRARLKFDGFIYSPKLTYKIALGLSNRDMSGASEFTNNAPRYIVDAVVKWNFYENFELWFGQAKLPGDFETLISSANLQFVDRSKLSKSFGIDRDLGLQLRHQLQFSEHLLIKEAFAVSQGEGRNVTSKNLGGFQFTSRLEVYPFGDFTKDGAFIGGDLDREPTPKLALGVAYDFNDNAVKTGGNQGDYMFTDSGFHETDISTVFVDAVFKYQGFSLLAQYTDRAADAPVAINSEGLPTGDVVNVGSGFNVQSGYLFKSNWEVSGRYTNLNLDTPLTAKNIENQYTLGVSKYIFGHKLKVQSDLSYLNVEDSADQLMYRLQFAVQF</sequence>
<evidence type="ECO:0000313" key="2">
    <source>
        <dbReference type="EMBL" id="TXE08681.1"/>
    </source>
</evidence>
<reference evidence="2 3" key="1">
    <citation type="submission" date="2019-08" db="EMBL/GenBank/DDBJ databases">
        <title>Genome sequence of Gelidibacter salicanalis IC162T.</title>
        <authorList>
            <person name="Bowman J.P."/>
        </authorList>
    </citation>
    <scope>NUCLEOTIDE SEQUENCE [LARGE SCALE GENOMIC DNA]</scope>
    <source>
        <strain evidence="2 3">IC162</strain>
    </source>
</reference>
<organism evidence="2 3">
    <name type="scientific">Gelidibacter salicanalis</name>
    <dbReference type="NCBI Taxonomy" id="291193"/>
    <lineage>
        <taxon>Bacteria</taxon>
        <taxon>Pseudomonadati</taxon>
        <taxon>Bacteroidota</taxon>
        <taxon>Flavobacteriia</taxon>
        <taxon>Flavobacteriales</taxon>
        <taxon>Flavobacteriaceae</taxon>
        <taxon>Gelidibacter</taxon>
    </lineage>
</organism>
<evidence type="ECO:0000313" key="3">
    <source>
        <dbReference type="Proteomes" id="UP000321734"/>
    </source>
</evidence>
<dbReference type="Gene3D" id="2.40.160.10">
    <property type="entry name" value="Porin"/>
    <property type="match status" value="1"/>
</dbReference>
<gene>
    <name evidence="2" type="ORF">ES711_06420</name>
</gene>
<dbReference type="AlphaFoldDB" id="A0A5C7AJS0"/>
<feature type="chain" id="PRO_5022705270" evidence="1">
    <location>
        <begin position="21"/>
        <end position="400"/>
    </location>
</feature>
<dbReference type="InterPro" id="IPR023614">
    <property type="entry name" value="Porin_dom_sf"/>
</dbReference>
<keyword evidence="1" id="KW-0732">Signal</keyword>
<protein>
    <submittedName>
        <fullName evidence="2">Porin</fullName>
    </submittedName>
</protein>
<dbReference type="SUPFAM" id="SSF56935">
    <property type="entry name" value="Porins"/>
    <property type="match status" value="1"/>
</dbReference>
<accession>A0A5C7AJS0</accession>
<comment type="caution">
    <text evidence="2">The sequence shown here is derived from an EMBL/GenBank/DDBJ whole genome shotgun (WGS) entry which is preliminary data.</text>
</comment>
<dbReference type="EMBL" id="VORX01000003">
    <property type="protein sequence ID" value="TXE08681.1"/>
    <property type="molecule type" value="Genomic_DNA"/>
</dbReference>
<dbReference type="Proteomes" id="UP000321734">
    <property type="component" value="Unassembled WGS sequence"/>
</dbReference>
<feature type="signal peptide" evidence="1">
    <location>
        <begin position="1"/>
        <end position="20"/>
    </location>
</feature>
<name>A0A5C7AJS0_9FLAO</name>
<dbReference type="InterPro" id="IPR010870">
    <property type="entry name" value="Porin_O/P"/>
</dbReference>
<keyword evidence="3" id="KW-1185">Reference proteome</keyword>
<dbReference type="Pfam" id="PF07396">
    <property type="entry name" value="Porin_O_P"/>
    <property type="match status" value="1"/>
</dbReference>